<evidence type="ECO:0000313" key="2">
    <source>
        <dbReference type="Proteomes" id="UP001320768"/>
    </source>
</evidence>
<sequence>MKRDGAVFNVEGLKCRFRCLYRYGLQWWVAKIVQIVADDKIAASAKGECAASRTENIAGATWDILMFIIFLC</sequence>
<dbReference type="RefSeq" id="WP_258569634.1">
    <property type="nucleotide sequence ID" value="NZ_JAKUDN010000002.1"/>
</dbReference>
<protein>
    <submittedName>
        <fullName evidence="1">Uncharacterized protein</fullName>
    </submittedName>
</protein>
<gene>
    <name evidence="1" type="ORF">MKS91_04425</name>
</gene>
<dbReference type="EMBL" id="JAKUDN010000002">
    <property type="protein sequence ID" value="MCP8352529.1"/>
    <property type="molecule type" value="Genomic_DNA"/>
</dbReference>
<organism evidence="1 2">
    <name type="scientific">Candidatus Synchoanobacter obligatus</name>
    <dbReference type="NCBI Taxonomy" id="2919597"/>
    <lineage>
        <taxon>Bacteria</taxon>
        <taxon>Pseudomonadati</taxon>
        <taxon>Pseudomonadota</taxon>
        <taxon>Gammaproteobacteria</taxon>
        <taxon>Candidatus Comchoanobacterales</taxon>
        <taxon>Candidatus Comchoanobacteraceae</taxon>
        <taxon>Candidatus Synchoanobacter</taxon>
    </lineage>
</organism>
<name>A0ABT1L5S0_9GAMM</name>
<evidence type="ECO:0000313" key="1">
    <source>
        <dbReference type="EMBL" id="MCP8352529.1"/>
    </source>
</evidence>
<keyword evidence="2" id="KW-1185">Reference proteome</keyword>
<accession>A0ABT1L5S0</accession>
<dbReference type="Proteomes" id="UP001320768">
    <property type="component" value="Unassembled WGS sequence"/>
</dbReference>
<comment type="caution">
    <text evidence="1">The sequence shown here is derived from an EMBL/GenBank/DDBJ whole genome shotgun (WGS) entry which is preliminary data.</text>
</comment>
<reference evidence="1 2" key="1">
    <citation type="journal article" date="2022" name="Nat. Microbiol.">
        <title>The microbiome of a bacterivorous marine choanoflagellate contains a resource-demanding obligate bacterial associate.</title>
        <authorList>
            <person name="Needham D.M."/>
            <person name="Poirier C."/>
            <person name="Bachy C."/>
            <person name="George E.E."/>
            <person name="Wilken S."/>
            <person name="Yung C.C.M."/>
            <person name="Limardo A.J."/>
            <person name="Morando M."/>
            <person name="Sudek L."/>
            <person name="Malmstrom R.R."/>
            <person name="Keeling P.J."/>
            <person name="Santoro A.E."/>
            <person name="Worden A.Z."/>
        </authorList>
    </citation>
    <scope>NUCLEOTIDE SEQUENCE [LARGE SCALE GENOMIC DNA]</scope>
    <source>
        <strain evidence="1 2">Comchoano-2</strain>
    </source>
</reference>
<proteinExistence type="predicted"/>